<dbReference type="Proteomes" id="UP001642484">
    <property type="component" value="Unassembled WGS sequence"/>
</dbReference>
<organism evidence="2 3">
    <name type="scientific">Durusdinium trenchii</name>
    <dbReference type="NCBI Taxonomy" id="1381693"/>
    <lineage>
        <taxon>Eukaryota</taxon>
        <taxon>Sar</taxon>
        <taxon>Alveolata</taxon>
        <taxon>Dinophyceae</taxon>
        <taxon>Suessiales</taxon>
        <taxon>Symbiodiniaceae</taxon>
        <taxon>Durusdinium</taxon>
    </lineage>
</organism>
<dbReference type="EMBL" id="CAXAMN010009678">
    <property type="protein sequence ID" value="CAK9029534.1"/>
    <property type="molecule type" value="Genomic_DNA"/>
</dbReference>
<comment type="caution">
    <text evidence="2">The sequence shown here is derived from an EMBL/GenBank/DDBJ whole genome shotgun (WGS) entry which is preliminary data.</text>
</comment>
<accession>A0ABP0KRM9</accession>
<feature type="compositionally biased region" description="Polar residues" evidence="1">
    <location>
        <begin position="428"/>
        <end position="442"/>
    </location>
</feature>
<feature type="non-terminal residue" evidence="2">
    <location>
        <position position="661"/>
    </location>
</feature>
<evidence type="ECO:0000313" key="2">
    <source>
        <dbReference type="EMBL" id="CAK9029534.1"/>
    </source>
</evidence>
<proteinExistence type="predicted"/>
<feature type="region of interest" description="Disordered" evidence="1">
    <location>
        <begin position="427"/>
        <end position="461"/>
    </location>
</feature>
<keyword evidence="3" id="KW-1185">Reference proteome</keyword>
<feature type="compositionally biased region" description="Acidic residues" evidence="1">
    <location>
        <begin position="646"/>
        <end position="661"/>
    </location>
</feature>
<feature type="compositionally biased region" description="Basic and acidic residues" evidence="1">
    <location>
        <begin position="110"/>
        <end position="123"/>
    </location>
</feature>
<evidence type="ECO:0008006" key="4">
    <source>
        <dbReference type="Google" id="ProtNLM"/>
    </source>
</evidence>
<sequence>MAPVNVRVEDSGKNATLPAEAPAASSDQIEEPKTKPKPDQQPVNEKKPPVEVLVPVEQPDKKPALPAGVPADVPDTKPKLQPQLLANNEPQRPVKVERPGGTPAASDQMEESKPDQQPVDEKPTPVPDAKSALPTVPGAPKQEPQLKKETSIPIKVEKAESSARQRDKQRAKRLEIAMEASPADHAKKVSKLGEYLSALDLCLLGTQCGVDTRICLAIKVVVDTVHKPLPKVGSLPSLKDYMTDLSGRSFPVDMSGTPTWILVSTNAEYRPDQGLNHWVPAIARDDGGLTHDLFDALASVATSDADLQSAELQAKYIELGKSDAKTVEAKVVEAEDAYLKAVAWHAFLHRCLDSGLLPVPVPCDGNCLLWAIKICLQQDYDGEHVNDKNPKDMAEVEGMRSDLYEAWMEVRSWAVWQDLFSIFEENWEPSNGAQPSTPQKTSAAPEIPENTPVKGQNFEKKTHTKGVANCSIAAGWLRRQKEIRLEKPPHADDADLEVPESEAPELGKQKVKVRNRCGRRKKQTKVEMQMQDLRQYLSRLRVDYGAWMSAHWAATGSKKAGCCCDGKYSDFVRKLASLPPEECDQSIHCSVCKIFLSKAGFSHEDKLRYFEKSMEEKAQEPPEPCPVGAGETGEQAGQKDDKQGDEAEEDAPPEDLSIDIL</sequence>
<evidence type="ECO:0000256" key="1">
    <source>
        <dbReference type="SAM" id="MobiDB-lite"/>
    </source>
</evidence>
<feature type="region of interest" description="Disordered" evidence="1">
    <location>
        <begin position="1"/>
        <end position="170"/>
    </location>
</feature>
<gene>
    <name evidence="2" type="ORF">CCMP2556_LOCUS17520</name>
</gene>
<name>A0ABP0KRM9_9DINO</name>
<evidence type="ECO:0000313" key="3">
    <source>
        <dbReference type="Proteomes" id="UP001642484"/>
    </source>
</evidence>
<feature type="region of interest" description="Disordered" evidence="1">
    <location>
        <begin position="612"/>
        <end position="661"/>
    </location>
</feature>
<feature type="compositionally biased region" description="Basic and acidic residues" evidence="1">
    <location>
        <begin position="144"/>
        <end position="170"/>
    </location>
</feature>
<feature type="compositionally biased region" description="Acidic residues" evidence="1">
    <location>
        <begin position="494"/>
        <end position="503"/>
    </location>
</feature>
<protein>
    <recommendedName>
        <fullName evidence="4">OTU domain-containing protein</fullName>
    </recommendedName>
</protein>
<reference evidence="2 3" key="1">
    <citation type="submission" date="2024-02" db="EMBL/GenBank/DDBJ databases">
        <authorList>
            <person name="Chen Y."/>
            <person name="Shah S."/>
            <person name="Dougan E. K."/>
            <person name="Thang M."/>
            <person name="Chan C."/>
        </authorList>
    </citation>
    <scope>NUCLEOTIDE SEQUENCE [LARGE SCALE GENOMIC DNA]</scope>
</reference>
<feature type="compositionally biased region" description="Basic and acidic residues" evidence="1">
    <location>
        <begin position="30"/>
        <end position="49"/>
    </location>
</feature>
<feature type="region of interest" description="Disordered" evidence="1">
    <location>
        <begin position="487"/>
        <end position="507"/>
    </location>
</feature>